<dbReference type="Proteomes" id="UP000199542">
    <property type="component" value="Unassembled WGS sequence"/>
</dbReference>
<evidence type="ECO:0000313" key="9">
    <source>
        <dbReference type="Proteomes" id="UP000199542"/>
    </source>
</evidence>
<dbReference type="InterPro" id="IPR013858">
    <property type="entry name" value="Peptidase_M10B_C"/>
</dbReference>
<protein>
    <submittedName>
        <fullName evidence="8">Hemolysin-type calcium-binding repeat-containing protein</fullName>
    </submittedName>
</protein>
<evidence type="ECO:0000313" key="8">
    <source>
        <dbReference type="EMBL" id="SCW90777.1"/>
    </source>
</evidence>
<keyword evidence="3" id="KW-0964">Secreted</keyword>
<feature type="region of interest" description="Disordered" evidence="5">
    <location>
        <begin position="192"/>
        <end position="222"/>
    </location>
</feature>
<feature type="domain" description="Haemolysin-type calcium binding-related" evidence="6">
    <location>
        <begin position="23"/>
        <end position="56"/>
    </location>
</feature>
<proteinExistence type="predicted"/>
<sequence length="401" mass="41005">DVTLVRNGNDVTIVIAESAAGAGDGGSVLLKNNLDDYYYQGVEKITFANGTTWTRAVLRAMLVNYAGTSGNDTITGFNVADVITAGAGNDTITAGDGNDTLDGEAGNDILDGGSGDDTHIGGEGDDLLIGNVGADTFDGGNGVDTLDFTYYTANHSINLDTGLVTFSDGTTEQILNIENAIGGAGNNVMQGSSANNRLEGRDGNDALSGGAGNDVLNGGNGTDSHFGGDGDDLLIGNVGADTFDGGNGVDTLDFTYYTANHIIDLAANRVIFSDGTFEEALNIENAIAGSGNNELRGSSANNRLDGGSGNDMLTGGQGSDTFVFAANFGKDTISDFQVGAASDDIIDLKSNVFADFASVLAAATQVGTDTLITYDANNSILLKNVALANLHQDDFRFTAAT</sequence>
<comment type="subcellular location">
    <subcellularLocation>
        <location evidence="2">Secreted</location>
    </subcellularLocation>
</comment>
<keyword evidence="4" id="KW-0677">Repeat</keyword>
<feature type="non-terminal residue" evidence="8">
    <location>
        <position position="1"/>
    </location>
</feature>
<organism evidence="8 9">
    <name type="scientific">Rhizobium mongolense subsp. loessense</name>
    <dbReference type="NCBI Taxonomy" id="158890"/>
    <lineage>
        <taxon>Bacteria</taxon>
        <taxon>Pseudomonadati</taxon>
        <taxon>Pseudomonadota</taxon>
        <taxon>Alphaproteobacteria</taxon>
        <taxon>Hyphomicrobiales</taxon>
        <taxon>Rhizobiaceae</taxon>
        <taxon>Rhizobium/Agrobacterium group</taxon>
        <taxon>Rhizobium</taxon>
    </lineage>
</organism>
<dbReference type="PROSITE" id="PS00330">
    <property type="entry name" value="HEMOLYSIN_CALCIUM"/>
    <property type="match status" value="2"/>
</dbReference>
<dbReference type="InterPro" id="IPR050557">
    <property type="entry name" value="RTX_toxin/Mannuronan_C5-epim"/>
</dbReference>
<accession>A0A1G4UB36</accession>
<dbReference type="GO" id="GO:0005509">
    <property type="term" value="F:calcium ion binding"/>
    <property type="evidence" value="ECO:0007669"/>
    <property type="project" value="InterPro"/>
</dbReference>
<evidence type="ECO:0000259" key="7">
    <source>
        <dbReference type="Pfam" id="PF08548"/>
    </source>
</evidence>
<dbReference type="Gene3D" id="2.150.10.10">
    <property type="entry name" value="Serralysin-like metalloprotease, C-terminal"/>
    <property type="match status" value="3"/>
</dbReference>
<dbReference type="AlphaFoldDB" id="A0A1G4UB36"/>
<dbReference type="PANTHER" id="PTHR38340:SF1">
    <property type="entry name" value="S-LAYER PROTEIN"/>
    <property type="match status" value="1"/>
</dbReference>
<gene>
    <name evidence="8" type="ORF">SAMN02927900_06495</name>
</gene>
<dbReference type="EMBL" id="FMTM01000024">
    <property type="protein sequence ID" value="SCW90777.1"/>
    <property type="molecule type" value="Genomic_DNA"/>
</dbReference>
<evidence type="ECO:0000256" key="2">
    <source>
        <dbReference type="ARBA" id="ARBA00004613"/>
    </source>
</evidence>
<evidence type="ECO:0000256" key="3">
    <source>
        <dbReference type="ARBA" id="ARBA00022525"/>
    </source>
</evidence>
<evidence type="ECO:0000256" key="1">
    <source>
        <dbReference type="ARBA" id="ARBA00001913"/>
    </source>
</evidence>
<evidence type="ECO:0000256" key="5">
    <source>
        <dbReference type="SAM" id="MobiDB-lite"/>
    </source>
</evidence>
<feature type="domain" description="Peptidase M10 serralysin C-terminal" evidence="7">
    <location>
        <begin position="244"/>
        <end position="396"/>
    </location>
</feature>
<evidence type="ECO:0000259" key="6">
    <source>
        <dbReference type="Pfam" id="PF06594"/>
    </source>
</evidence>
<evidence type="ECO:0000256" key="4">
    <source>
        <dbReference type="ARBA" id="ARBA00022737"/>
    </source>
</evidence>
<dbReference type="GO" id="GO:0005615">
    <property type="term" value="C:extracellular space"/>
    <property type="evidence" value="ECO:0007669"/>
    <property type="project" value="InterPro"/>
</dbReference>
<reference evidence="8 9" key="1">
    <citation type="submission" date="2016-10" db="EMBL/GenBank/DDBJ databases">
        <authorList>
            <person name="de Groot N.N."/>
        </authorList>
    </citation>
    <scope>NUCLEOTIDE SEQUENCE [LARGE SCALE GENOMIC DNA]</scope>
    <source>
        <strain evidence="8 9">CGMCC 1.3401</strain>
    </source>
</reference>
<dbReference type="InterPro" id="IPR018511">
    <property type="entry name" value="Hemolysin-typ_Ca-bd_CS"/>
</dbReference>
<dbReference type="PANTHER" id="PTHR38340">
    <property type="entry name" value="S-LAYER PROTEIN"/>
    <property type="match status" value="1"/>
</dbReference>
<dbReference type="SUPFAM" id="SSF51120">
    <property type="entry name" value="beta-Roll"/>
    <property type="match status" value="3"/>
</dbReference>
<dbReference type="PRINTS" id="PR00313">
    <property type="entry name" value="CABNDNGRPT"/>
</dbReference>
<dbReference type="InterPro" id="IPR010566">
    <property type="entry name" value="Haemolys_ca-bd"/>
</dbReference>
<dbReference type="InterPro" id="IPR011049">
    <property type="entry name" value="Serralysin-like_metalloprot_C"/>
</dbReference>
<name>A0A1G4UB36_9HYPH</name>
<dbReference type="Pfam" id="PF00353">
    <property type="entry name" value="HemolysinCabind"/>
    <property type="match status" value="3"/>
</dbReference>
<dbReference type="RefSeq" id="WP_139187152.1">
    <property type="nucleotide sequence ID" value="NZ_FMTM01000024.1"/>
</dbReference>
<dbReference type="Pfam" id="PF06594">
    <property type="entry name" value="HCBP_related"/>
    <property type="match status" value="1"/>
</dbReference>
<dbReference type="Pfam" id="PF08548">
    <property type="entry name" value="Peptidase_M10_C"/>
    <property type="match status" value="1"/>
</dbReference>
<dbReference type="InterPro" id="IPR001343">
    <property type="entry name" value="Hemolysn_Ca-bd"/>
</dbReference>
<comment type="cofactor">
    <cofactor evidence="1">
        <name>Ca(2+)</name>
        <dbReference type="ChEBI" id="CHEBI:29108"/>
    </cofactor>
</comment>